<organism evidence="3 4">
    <name type="scientific">Prorocentrum cordatum</name>
    <dbReference type="NCBI Taxonomy" id="2364126"/>
    <lineage>
        <taxon>Eukaryota</taxon>
        <taxon>Sar</taxon>
        <taxon>Alveolata</taxon>
        <taxon>Dinophyceae</taxon>
        <taxon>Prorocentrales</taxon>
        <taxon>Prorocentraceae</taxon>
        <taxon>Prorocentrum</taxon>
    </lineage>
</organism>
<reference evidence="3" key="1">
    <citation type="submission" date="2023-10" db="EMBL/GenBank/DDBJ databases">
        <authorList>
            <person name="Chen Y."/>
            <person name="Shah S."/>
            <person name="Dougan E. K."/>
            <person name="Thang M."/>
            <person name="Chan C."/>
        </authorList>
    </citation>
    <scope>NUCLEOTIDE SEQUENCE [LARGE SCALE GENOMIC DNA]</scope>
</reference>
<evidence type="ECO:0000313" key="3">
    <source>
        <dbReference type="EMBL" id="CAK0878166.1"/>
    </source>
</evidence>
<evidence type="ECO:0000313" key="4">
    <source>
        <dbReference type="Proteomes" id="UP001189429"/>
    </source>
</evidence>
<feature type="coiled-coil region" evidence="1">
    <location>
        <begin position="68"/>
        <end position="155"/>
    </location>
</feature>
<keyword evidence="1" id="KW-0175">Coiled coil</keyword>
<comment type="caution">
    <text evidence="3">The sequence shown here is derived from an EMBL/GenBank/DDBJ whole genome shotgun (WGS) entry which is preliminary data.</text>
</comment>
<feature type="chain" id="PRO_5045830528" evidence="2">
    <location>
        <begin position="21"/>
        <end position="401"/>
    </location>
</feature>
<dbReference type="EMBL" id="CAUYUJ010017819">
    <property type="protein sequence ID" value="CAK0878166.1"/>
    <property type="molecule type" value="Genomic_DNA"/>
</dbReference>
<protein>
    <submittedName>
        <fullName evidence="3">Uncharacterized protein</fullName>
    </submittedName>
</protein>
<evidence type="ECO:0000256" key="1">
    <source>
        <dbReference type="SAM" id="Coils"/>
    </source>
</evidence>
<dbReference type="Proteomes" id="UP001189429">
    <property type="component" value="Unassembled WGS sequence"/>
</dbReference>
<keyword evidence="2" id="KW-0732">Signal</keyword>
<feature type="signal peptide" evidence="2">
    <location>
        <begin position="1"/>
        <end position="20"/>
    </location>
</feature>
<name>A0ABN9VY92_9DINO</name>
<evidence type="ECO:0000256" key="2">
    <source>
        <dbReference type="SAM" id="SignalP"/>
    </source>
</evidence>
<dbReference type="Gene3D" id="1.10.287.1490">
    <property type="match status" value="1"/>
</dbReference>
<proteinExistence type="predicted"/>
<gene>
    <name evidence="3" type="ORF">PCOR1329_LOCUS62019</name>
</gene>
<accession>A0ABN9VY92</accession>
<keyword evidence="4" id="KW-1185">Reference proteome</keyword>
<sequence length="401" mass="43662">MAMPSVIATVLVLLAQLARGDADAAQSRVTPLAKVLQMLDEMSAKGAKAKHEEEVEFASFHQWCDSLRDEKEKSIKEAGEQIEQLSADIAKAEADAEALAGEIKELEAAIAKAESELAEAKAMRAKQKADYDAQHEDFSESIDALERAVQVLKSREADVPQSLAQLRSAPWLPARAKSVLASFLEMGAGAGYDAPPEANAYEFQSGGVVAMLEKLRHKFQDQLLDLQKAEMNAKSNFELLAQGLEDNIEYDTGSSKAKTARRAGRLEDAAKAKGDLEVTTKTKADDEKILLDTNTECDAKSKEFEENQVLRKEELEAIAKAHEILASPEVSGNAAKYLPKLVQKAVALAQLGSKANSDGDSRKRAAAYLQQKAKKLGSQYLSMMALRVTEDPFGKVKKIQI</sequence>